<dbReference type="Proteomes" id="UP001156831">
    <property type="component" value="Unassembled WGS sequence"/>
</dbReference>
<dbReference type="Gene3D" id="2.60.120.620">
    <property type="entry name" value="q2cbj1_9rhob like domain"/>
    <property type="match status" value="1"/>
</dbReference>
<dbReference type="EMBL" id="JARXRN010000020">
    <property type="protein sequence ID" value="MDH5829688.1"/>
    <property type="molecule type" value="Genomic_DNA"/>
</dbReference>
<dbReference type="SUPFAM" id="SSF48452">
    <property type="entry name" value="TPR-like"/>
    <property type="match status" value="2"/>
</dbReference>
<feature type="repeat" description="TPR" evidence="1">
    <location>
        <begin position="211"/>
        <end position="244"/>
    </location>
</feature>
<feature type="repeat" description="TPR" evidence="1">
    <location>
        <begin position="41"/>
        <end position="74"/>
    </location>
</feature>
<dbReference type="Pfam" id="PF13432">
    <property type="entry name" value="TPR_16"/>
    <property type="match status" value="1"/>
</dbReference>
<dbReference type="Pfam" id="PF13176">
    <property type="entry name" value="TPR_7"/>
    <property type="match status" value="1"/>
</dbReference>
<dbReference type="Gene3D" id="1.25.40.10">
    <property type="entry name" value="Tetratricopeptide repeat domain"/>
    <property type="match status" value="2"/>
</dbReference>
<dbReference type="PROSITE" id="PS50005">
    <property type="entry name" value="TPR"/>
    <property type="match status" value="5"/>
</dbReference>
<reference evidence="2 3" key="1">
    <citation type="submission" date="2023-04" db="EMBL/GenBank/DDBJ databases">
        <title>Luteimonas sp. M1R5S18.</title>
        <authorList>
            <person name="Sun J.-Q."/>
        </authorList>
    </citation>
    <scope>NUCLEOTIDE SEQUENCE [LARGE SCALE GENOMIC DNA]</scope>
    <source>
        <strain evidence="2 3">M1R5S18</strain>
    </source>
</reference>
<proteinExistence type="predicted"/>
<dbReference type="PANTHER" id="PTHR44998:SF1">
    <property type="entry name" value="UDP-N-ACETYLGLUCOSAMINE--PEPTIDE N-ACETYLGLUCOSAMINYLTRANSFERASE 110 KDA SUBUNIT"/>
    <property type="match status" value="1"/>
</dbReference>
<dbReference type="InterPro" id="IPR011717">
    <property type="entry name" value="TPR-4"/>
</dbReference>
<feature type="repeat" description="TPR" evidence="1">
    <location>
        <begin position="143"/>
        <end position="176"/>
    </location>
</feature>
<comment type="caution">
    <text evidence="2">The sequence shown here is derived from an EMBL/GenBank/DDBJ whole genome shotgun (WGS) entry which is preliminary data.</text>
</comment>
<organism evidence="2 3">
    <name type="scientific">Luteimonas rhizosphaericola</name>
    <dbReference type="NCBI Taxonomy" id="3042024"/>
    <lineage>
        <taxon>Bacteria</taxon>
        <taxon>Pseudomonadati</taxon>
        <taxon>Pseudomonadota</taxon>
        <taxon>Gammaproteobacteria</taxon>
        <taxon>Lysobacterales</taxon>
        <taxon>Lysobacteraceae</taxon>
        <taxon>Luteimonas</taxon>
    </lineage>
</organism>
<evidence type="ECO:0000313" key="2">
    <source>
        <dbReference type="EMBL" id="MDH5829688.1"/>
    </source>
</evidence>
<feature type="repeat" description="TPR" evidence="1">
    <location>
        <begin position="75"/>
        <end position="108"/>
    </location>
</feature>
<accession>A0ABT6JG79</accession>
<keyword evidence="1" id="KW-0802">TPR repeat</keyword>
<dbReference type="InterPro" id="IPR011990">
    <property type="entry name" value="TPR-like_helical_dom_sf"/>
</dbReference>
<dbReference type="InterPro" id="IPR019734">
    <property type="entry name" value="TPR_rpt"/>
</dbReference>
<dbReference type="PANTHER" id="PTHR44998">
    <property type="match status" value="1"/>
</dbReference>
<evidence type="ECO:0000256" key="1">
    <source>
        <dbReference type="PROSITE-ProRule" id="PRU00339"/>
    </source>
</evidence>
<keyword evidence="3" id="KW-1185">Reference proteome</keyword>
<name>A0ABT6JG79_9GAMM</name>
<dbReference type="InterPro" id="IPR012668">
    <property type="entry name" value="CHP02466"/>
</dbReference>
<dbReference type="SMART" id="SM00028">
    <property type="entry name" value="TPR"/>
    <property type="match status" value="8"/>
</dbReference>
<sequence length="506" mass="54709">MTDDRPSSAHFAQAVRCHRAGRLEEAARLYRAALSADPGDAEVHYALGVLELQAGRSRLAIKELERAASLAPGYIEAWEALGTAHAQSGAFAAAATAFESIVALHPDHLPALVNLGIAQRRLGRVRDALESHRQAVAVDASSSLARFNLGCTLADAGDADAAMEALRVTLSIEPGHVAAMTRLAGLLVDQARHDEALGWYREVLRVRPDAPRAHYNLGVALQAAGRNAEAANAFEIAIRRDPRDMDAWNNLCISLLRDGRPAAALAACEGYLRITPAHLCKPLAYKAVALLELGRRDEALAILDVDRLLLRRSLPVPAGFDSMHAFNGALARHVLAAGDLEFEPRDKATRGGRQTGELFASTDAAIAALVSAIELAIQDFVAALRASLPTHPYTQRLPQRWRLTGWAVVLDRLGHQQPHFHPDGSVSGVYYVRLPPSMHGARNDAGCLEFGRVAGAIGGRAEPLLNTMRPEEGLLLLFPSYFYHRTIPFEDSQPRISIAFDVMPTG</sequence>
<dbReference type="Pfam" id="PF07721">
    <property type="entry name" value="TPR_4"/>
    <property type="match status" value="1"/>
</dbReference>
<dbReference type="RefSeq" id="WP_280600007.1">
    <property type="nucleotide sequence ID" value="NZ_JARXRN010000020.1"/>
</dbReference>
<dbReference type="Pfam" id="PF14559">
    <property type="entry name" value="TPR_19"/>
    <property type="match status" value="2"/>
</dbReference>
<dbReference type="Pfam" id="PF13759">
    <property type="entry name" value="2OG-FeII_Oxy_5"/>
    <property type="match status" value="1"/>
</dbReference>
<protein>
    <submittedName>
        <fullName evidence="2">Tetratricopeptide repeat protein</fullName>
    </submittedName>
</protein>
<feature type="repeat" description="TPR" evidence="1">
    <location>
        <begin position="177"/>
        <end position="210"/>
    </location>
</feature>
<gene>
    <name evidence="2" type="ORF">QFW80_04025</name>
</gene>
<evidence type="ECO:0000313" key="3">
    <source>
        <dbReference type="Proteomes" id="UP001156831"/>
    </source>
</evidence>